<feature type="transmembrane region" description="Helical" evidence="1">
    <location>
        <begin position="21"/>
        <end position="38"/>
    </location>
</feature>
<proteinExistence type="predicted"/>
<reference evidence="2 3" key="1">
    <citation type="submission" date="2017-06" db="EMBL/GenBank/DDBJ databases">
        <title>Novel microbial phyla capable of carbon fixation and sulfur reduction in deep-sea sediments.</title>
        <authorList>
            <person name="Huang J."/>
            <person name="Baker B."/>
            <person name="Wang Y."/>
        </authorList>
    </citation>
    <scope>NUCLEOTIDE SEQUENCE [LARGE SCALE GENOMIC DNA]</scope>
    <source>
        <strain evidence="2">B3_LCP</strain>
    </source>
</reference>
<dbReference type="AlphaFoldDB" id="A0A532UZ42"/>
<dbReference type="Proteomes" id="UP000319619">
    <property type="component" value="Unassembled WGS sequence"/>
</dbReference>
<feature type="transmembrane region" description="Helical" evidence="1">
    <location>
        <begin position="44"/>
        <end position="67"/>
    </location>
</feature>
<name>A0A532UZ42_UNCL8</name>
<keyword evidence="1" id="KW-0812">Transmembrane</keyword>
<evidence type="ECO:0000256" key="1">
    <source>
        <dbReference type="SAM" id="Phobius"/>
    </source>
</evidence>
<organism evidence="2 3">
    <name type="scientific">candidate division LCP-89 bacterium B3_LCP</name>
    <dbReference type="NCBI Taxonomy" id="2012998"/>
    <lineage>
        <taxon>Bacteria</taxon>
        <taxon>Pseudomonadati</taxon>
        <taxon>Bacteria division LCP-89</taxon>
    </lineage>
</organism>
<gene>
    <name evidence="2" type="ORF">CEE37_07830</name>
</gene>
<keyword evidence="1" id="KW-1133">Transmembrane helix</keyword>
<protein>
    <submittedName>
        <fullName evidence="2">Uncharacterized protein</fullName>
    </submittedName>
</protein>
<comment type="caution">
    <text evidence="2">The sequence shown here is derived from an EMBL/GenBank/DDBJ whole genome shotgun (WGS) entry which is preliminary data.</text>
</comment>
<evidence type="ECO:0000313" key="3">
    <source>
        <dbReference type="Proteomes" id="UP000319619"/>
    </source>
</evidence>
<evidence type="ECO:0000313" key="2">
    <source>
        <dbReference type="EMBL" id="TKJ40225.1"/>
    </source>
</evidence>
<sequence>MAGKMKKRLSEQQEFEVMKLVLDKFLWLGFIIMAFGMYKMFTDTIYTGLTWIVVGAVLLVIFMLIIVKEYEIVR</sequence>
<keyword evidence="1" id="KW-0472">Membrane</keyword>
<accession>A0A532UZ42</accession>
<dbReference type="EMBL" id="NJBN01000005">
    <property type="protein sequence ID" value="TKJ40225.1"/>
    <property type="molecule type" value="Genomic_DNA"/>
</dbReference>